<protein>
    <recommendedName>
        <fullName evidence="4">Phytanoyl-CoA dioxygenase family protein</fullName>
    </recommendedName>
</protein>
<gene>
    <name evidence="2" type="ORF">KUTeg_022379</name>
</gene>
<dbReference type="Gene3D" id="2.60.120.620">
    <property type="entry name" value="q2cbj1_9rhob like domain"/>
    <property type="match status" value="1"/>
</dbReference>
<evidence type="ECO:0000256" key="1">
    <source>
        <dbReference type="ARBA" id="ARBA00001962"/>
    </source>
</evidence>
<dbReference type="InterPro" id="IPR008775">
    <property type="entry name" value="Phytyl_CoA_dOase-like"/>
</dbReference>
<evidence type="ECO:0008006" key="4">
    <source>
        <dbReference type="Google" id="ProtNLM"/>
    </source>
</evidence>
<proteinExistence type="predicted"/>
<comment type="cofactor">
    <cofactor evidence="1">
        <name>Fe cation</name>
        <dbReference type="ChEBI" id="CHEBI:24875"/>
    </cofactor>
</comment>
<keyword evidence="3" id="KW-1185">Reference proteome</keyword>
<comment type="caution">
    <text evidence="2">The sequence shown here is derived from an EMBL/GenBank/DDBJ whole genome shotgun (WGS) entry which is preliminary data.</text>
</comment>
<evidence type="ECO:0000313" key="3">
    <source>
        <dbReference type="Proteomes" id="UP001217089"/>
    </source>
</evidence>
<reference evidence="2 3" key="1">
    <citation type="submission" date="2022-12" db="EMBL/GenBank/DDBJ databases">
        <title>Chromosome-level genome of Tegillarca granosa.</title>
        <authorList>
            <person name="Kim J."/>
        </authorList>
    </citation>
    <scope>NUCLEOTIDE SEQUENCE [LARGE SCALE GENOMIC DNA]</scope>
    <source>
        <strain evidence="2">Teg-2019</strain>
        <tissue evidence="2">Adductor muscle</tissue>
    </source>
</reference>
<dbReference type="EMBL" id="JARBDR010000919">
    <property type="protein sequence ID" value="KAJ8300860.1"/>
    <property type="molecule type" value="Genomic_DNA"/>
</dbReference>
<accession>A0ABQ9E6U0</accession>
<sequence>MVRNLLDNGELVNIKKQLEENDSITKYKYGIPDEDRVTYMVLWNNPGDDVTGMLARSEKVVNTCEKLLGGEVFHFHSKLVMKEPQTGGRFLWHQDYGYWYKNGFLFPDLLTVFVAVDGSVKQNGCLQILRGSHKCGRLDHGLGTDQLGADIDRVNHIKQICPLEYAEMNAGDALFFHSNLLHTSGSNDSELRRWAFLMAYCRASNDTVEDHPFAHYTPIQKVRQREKGK</sequence>
<dbReference type="Proteomes" id="UP001217089">
    <property type="component" value="Unassembled WGS sequence"/>
</dbReference>
<evidence type="ECO:0000313" key="2">
    <source>
        <dbReference type="EMBL" id="KAJ8300860.1"/>
    </source>
</evidence>
<organism evidence="2 3">
    <name type="scientific">Tegillarca granosa</name>
    <name type="common">Malaysian cockle</name>
    <name type="synonym">Anadara granosa</name>
    <dbReference type="NCBI Taxonomy" id="220873"/>
    <lineage>
        <taxon>Eukaryota</taxon>
        <taxon>Metazoa</taxon>
        <taxon>Spiralia</taxon>
        <taxon>Lophotrochozoa</taxon>
        <taxon>Mollusca</taxon>
        <taxon>Bivalvia</taxon>
        <taxon>Autobranchia</taxon>
        <taxon>Pteriomorphia</taxon>
        <taxon>Arcoida</taxon>
        <taxon>Arcoidea</taxon>
        <taxon>Arcidae</taxon>
        <taxon>Tegillarca</taxon>
    </lineage>
</organism>
<dbReference type="SUPFAM" id="SSF51197">
    <property type="entry name" value="Clavaminate synthase-like"/>
    <property type="match status" value="1"/>
</dbReference>
<name>A0ABQ9E6U0_TEGGR</name>
<dbReference type="Pfam" id="PF05721">
    <property type="entry name" value="PhyH"/>
    <property type="match status" value="1"/>
</dbReference>
<dbReference type="PANTHER" id="PTHR20883:SF51">
    <property type="entry name" value="PHYTANOYL-COA HYDROXYLASE"/>
    <property type="match status" value="1"/>
</dbReference>
<dbReference type="PANTHER" id="PTHR20883">
    <property type="entry name" value="PHYTANOYL-COA DIOXYGENASE DOMAIN CONTAINING 1"/>
    <property type="match status" value="1"/>
</dbReference>